<sequence length="298" mass="33486">MDAPFKLHWYSNDETRPPYGETSLISPDPRLITPIGFPPPWEKRPWIYGVMVVSANGVTAWDRKSKTDDPVWFILGQNPLRPERLEDKLRVLYLYTFGDASVGAQTVRDQEEVVLDIQEPGKEEPAFSGIYHKLYDLRLSRGLPRHSRNIVYTPSGRDLDFSHPIFNTRGIQTIIVTTQAGKDKLLAAGAGTKGIEFIVAGKTEMTPGNLIAAHEKLFSDYGTRYLDCMGGETMLNLLHQAGILDEVFVTITDVVVRPEEHTGVKYIVDFKAAGARLIAEGGVPGSSWKVQRWRFNER</sequence>
<evidence type="ECO:0000313" key="2">
    <source>
        <dbReference type="Proteomes" id="UP000724148"/>
    </source>
</evidence>
<comment type="caution">
    <text evidence="1">The sequence shown here is derived from an EMBL/GenBank/DDBJ whole genome shotgun (WGS) entry which is preliminary data.</text>
</comment>
<gene>
    <name evidence="1" type="ORF">HYT40_03345</name>
</gene>
<dbReference type="InterPro" id="IPR024072">
    <property type="entry name" value="DHFR-like_dom_sf"/>
</dbReference>
<name>A0A931SC14_9BACT</name>
<reference evidence="1" key="1">
    <citation type="submission" date="2020-07" db="EMBL/GenBank/DDBJ databases">
        <title>Huge and variable diversity of episymbiotic CPR bacteria and DPANN archaea in groundwater ecosystems.</title>
        <authorList>
            <person name="He C.Y."/>
            <person name="Keren R."/>
            <person name="Whittaker M."/>
            <person name="Farag I.F."/>
            <person name="Doudna J."/>
            <person name="Cate J.H.D."/>
            <person name="Banfield J.F."/>
        </authorList>
    </citation>
    <scope>NUCLEOTIDE SEQUENCE</scope>
    <source>
        <strain evidence="1">NC_groundwater_193_Ag_S-0.1um_51_7</strain>
    </source>
</reference>
<proteinExistence type="predicted"/>
<evidence type="ECO:0008006" key="3">
    <source>
        <dbReference type="Google" id="ProtNLM"/>
    </source>
</evidence>
<accession>A0A931SC14</accession>
<organism evidence="1 2">
    <name type="scientific">Candidatus Sungiibacteriota bacterium</name>
    <dbReference type="NCBI Taxonomy" id="2750080"/>
    <lineage>
        <taxon>Bacteria</taxon>
        <taxon>Candidatus Sungiibacteriota</taxon>
    </lineage>
</organism>
<dbReference type="Gene3D" id="3.40.430.10">
    <property type="entry name" value="Dihydrofolate Reductase, subunit A"/>
    <property type="match status" value="1"/>
</dbReference>
<dbReference type="AlphaFoldDB" id="A0A931SC14"/>
<evidence type="ECO:0000313" key="1">
    <source>
        <dbReference type="EMBL" id="MBI2097154.1"/>
    </source>
</evidence>
<dbReference type="EMBL" id="JACOZA010000083">
    <property type="protein sequence ID" value="MBI2097154.1"/>
    <property type="molecule type" value="Genomic_DNA"/>
</dbReference>
<dbReference type="SUPFAM" id="SSF53597">
    <property type="entry name" value="Dihydrofolate reductase-like"/>
    <property type="match status" value="1"/>
</dbReference>
<dbReference type="Proteomes" id="UP000724148">
    <property type="component" value="Unassembled WGS sequence"/>
</dbReference>
<protein>
    <recommendedName>
        <fullName evidence="3">Bacterial bifunctional deaminase-reductase C-terminal domain-containing protein</fullName>
    </recommendedName>
</protein>